<dbReference type="RefSeq" id="WP_270023015.1">
    <property type="nucleotide sequence ID" value="NZ_JAPDDP010000001.1"/>
</dbReference>
<protein>
    <recommendedName>
        <fullName evidence="5">Fibronectin type-III domain-containing protein</fullName>
    </recommendedName>
</protein>
<feature type="region of interest" description="Disordered" evidence="1">
    <location>
        <begin position="200"/>
        <end position="219"/>
    </location>
</feature>
<dbReference type="EMBL" id="JAPDDP010000001">
    <property type="protein sequence ID" value="MDA0178760.1"/>
    <property type="molecule type" value="Genomic_DNA"/>
</dbReference>
<feature type="chain" id="PRO_5040862503" description="Fibronectin type-III domain-containing protein" evidence="2">
    <location>
        <begin position="22"/>
        <end position="464"/>
    </location>
</feature>
<proteinExistence type="predicted"/>
<feature type="region of interest" description="Disordered" evidence="1">
    <location>
        <begin position="364"/>
        <end position="387"/>
    </location>
</feature>
<dbReference type="Proteomes" id="UP001147653">
    <property type="component" value="Unassembled WGS sequence"/>
</dbReference>
<organism evidence="3 4">
    <name type="scientific">Solirubrobacter phytolaccae</name>
    <dbReference type="NCBI Taxonomy" id="1404360"/>
    <lineage>
        <taxon>Bacteria</taxon>
        <taxon>Bacillati</taxon>
        <taxon>Actinomycetota</taxon>
        <taxon>Thermoleophilia</taxon>
        <taxon>Solirubrobacterales</taxon>
        <taxon>Solirubrobacteraceae</taxon>
        <taxon>Solirubrobacter</taxon>
    </lineage>
</organism>
<keyword evidence="2" id="KW-0732">Signal</keyword>
<name>A0A9X3S916_9ACTN</name>
<feature type="compositionally biased region" description="Polar residues" evidence="1">
    <location>
        <begin position="378"/>
        <end position="387"/>
    </location>
</feature>
<dbReference type="Gene3D" id="2.60.40.2700">
    <property type="match status" value="1"/>
</dbReference>
<feature type="signal peptide" evidence="2">
    <location>
        <begin position="1"/>
        <end position="21"/>
    </location>
</feature>
<accession>A0A9X3S916</accession>
<evidence type="ECO:0000256" key="2">
    <source>
        <dbReference type="SAM" id="SignalP"/>
    </source>
</evidence>
<evidence type="ECO:0000313" key="4">
    <source>
        <dbReference type="Proteomes" id="UP001147653"/>
    </source>
</evidence>
<reference evidence="3" key="1">
    <citation type="submission" date="2022-10" db="EMBL/GenBank/DDBJ databases">
        <title>The WGS of Solirubrobacter phytolaccae KCTC 29190.</title>
        <authorList>
            <person name="Jiang Z."/>
        </authorList>
    </citation>
    <scope>NUCLEOTIDE SEQUENCE</scope>
    <source>
        <strain evidence="3">KCTC 29190</strain>
    </source>
</reference>
<evidence type="ECO:0000256" key="1">
    <source>
        <dbReference type="SAM" id="MobiDB-lite"/>
    </source>
</evidence>
<gene>
    <name evidence="3" type="ORF">OJ997_00510</name>
</gene>
<dbReference type="AlphaFoldDB" id="A0A9X3S916"/>
<keyword evidence="4" id="KW-1185">Reference proteome</keyword>
<comment type="caution">
    <text evidence="3">The sequence shown here is derived from an EMBL/GenBank/DDBJ whole genome shotgun (WGS) entry which is preliminary data.</text>
</comment>
<evidence type="ECO:0008006" key="5">
    <source>
        <dbReference type="Google" id="ProtNLM"/>
    </source>
</evidence>
<sequence>MNPFAGATVLIGAALVLPTLALTAESSSVAVHRDTRAELASVNLAQAVVVAQQQADGPDGLPAVWCGDATTVDGTANASAPASAPQFKVVYAYAADRPNRFSGFQDALQANVAITERFLSAQSGGTKAIRFDMGTRCGPQFVDLQVVALPGPRAAYAGDFTAITTAVGRALGTGAGPRNTVILADSLSSMGSEFGLGETVMGDSGEQPGAENPHNRGGLRSVLFSRDGDAAPGPVRGGWWPEGFLHEITHNLGGVQWSAPHSTAPATAERSRYGHCWQGADVMCYVEDAGAAHAMQYDCAGIPGTIPQGYDCGRDDYFNPAPPAGSYLATHWNTYDSAFMAGCASITPACGGGELWVPTPPVATTAPSIGGRPRRGTPLQTNDGTWLNTPETYVRTWQRQTRKNRWVNVSVDDDESYIPSTRDLGYRLRVVVVAENADGTTASISAPTAPIAASAIARPTSKRN</sequence>
<evidence type="ECO:0000313" key="3">
    <source>
        <dbReference type="EMBL" id="MDA0178760.1"/>
    </source>
</evidence>